<accession>A0A3B3XR76</accession>
<dbReference type="GO" id="GO:0005829">
    <property type="term" value="C:cytosol"/>
    <property type="evidence" value="ECO:0007669"/>
    <property type="project" value="UniProtKB-SubCell"/>
</dbReference>
<keyword evidence="5" id="KW-0395">Inflammatory response</keyword>
<feature type="domain" description="CARD" evidence="7">
    <location>
        <begin position="380"/>
        <end position="472"/>
    </location>
</feature>
<dbReference type="STRING" id="48701.ENSPMEP00000017547"/>
<dbReference type="InterPro" id="IPR011029">
    <property type="entry name" value="DEATH-like_dom_sf"/>
</dbReference>
<evidence type="ECO:0000259" key="7">
    <source>
        <dbReference type="PROSITE" id="PS50209"/>
    </source>
</evidence>
<evidence type="ECO:0000256" key="3">
    <source>
        <dbReference type="ARBA" id="ARBA00022588"/>
    </source>
</evidence>
<comment type="subcellular location">
    <subcellularLocation>
        <location evidence="1">Cytoplasm</location>
        <location evidence="1">Cytosol</location>
    </subcellularLocation>
</comment>
<dbReference type="PROSITE" id="PS51830">
    <property type="entry name" value="FIIND"/>
    <property type="match status" value="1"/>
</dbReference>
<sequence length="478" mass="53170">MLTPASFLQPLTTDSSEEETSSCSMDLNVSPSSDPTQSDSVPNRSASTDHLLPSGSGLRRKGRSNSSPSLLCSLVHQDPPLDVSILPRAASLPTMKLQSSFEEFTPGFCGDPDDETCWFQCSGPGRYQCRVSGLVFDMTGGGDVFYRVVPWNRSLLGPHGKKPAGPLFDISCQQRSVARLHLPHCEVRSTGRCHFLSVAHLHDEGVEFIRPERITETHIVISITGFSAFGNVKDEDSPPDPVRALVLLFYRPPADPESEQEINVLMLPKNVVFSKVLHFRKKLDDNEIFLKTPPDCKLQPNQVYSLSASPGGDSVLVQPKEAEFDAESYDNYFTKFQVVYEEMMKLIRLSLRDSSSSIVWERRVCLSAAGVRRSCGPTRQNLSPQEQLMEIRISFMDGVSGPVLQSLMDNLLKEKVLSDSEREAVEAEKVRGDKGRVLIDTVRRKGAAASSEMIRFLCELDPFLSEHLGLMDQNLIRF</sequence>
<dbReference type="Proteomes" id="UP000261480">
    <property type="component" value="Unplaced"/>
</dbReference>
<protein>
    <recommendedName>
        <fullName evidence="11">CARD domain-containing protein</fullName>
    </recommendedName>
</protein>
<dbReference type="AlphaFoldDB" id="A0A3B3XR76"/>
<evidence type="ECO:0000256" key="1">
    <source>
        <dbReference type="ARBA" id="ARBA00004514"/>
    </source>
</evidence>
<evidence type="ECO:0000256" key="6">
    <source>
        <dbReference type="SAM" id="MobiDB-lite"/>
    </source>
</evidence>
<dbReference type="GO" id="GO:0042981">
    <property type="term" value="P:regulation of apoptotic process"/>
    <property type="evidence" value="ECO:0007669"/>
    <property type="project" value="InterPro"/>
</dbReference>
<dbReference type="GO" id="GO:0006954">
    <property type="term" value="P:inflammatory response"/>
    <property type="evidence" value="ECO:0007669"/>
    <property type="project" value="UniProtKB-KW"/>
</dbReference>
<dbReference type="GO" id="GO:0045087">
    <property type="term" value="P:innate immune response"/>
    <property type="evidence" value="ECO:0007669"/>
    <property type="project" value="UniProtKB-KW"/>
</dbReference>
<feature type="domain" description="FIIND" evidence="8">
    <location>
        <begin position="98"/>
        <end position="378"/>
    </location>
</feature>
<keyword evidence="2" id="KW-0963">Cytoplasm</keyword>
<feature type="compositionally biased region" description="Polar residues" evidence="6">
    <location>
        <begin position="25"/>
        <end position="48"/>
    </location>
</feature>
<dbReference type="InterPro" id="IPR051249">
    <property type="entry name" value="NLRP_Inflammasome"/>
</dbReference>
<evidence type="ECO:0000256" key="4">
    <source>
        <dbReference type="ARBA" id="ARBA00022859"/>
    </source>
</evidence>
<organism evidence="9 10">
    <name type="scientific">Poecilia mexicana</name>
    <dbReference type="NCBI Taxonomy" id="48701"/>
    <lineage>
        <taxon>Eukaryota</taxon>
        <taxon>Metazoa</taxon>
        <taxon>Chordata</taxon>
        <taxon>Craniata</taxon>
        <taxon>Vertebrata</taxon>
        <taxon>Euteleostomi</taxon>
        <taxon>Actinopterygii</taxon>
        <taxon>Neopterygii</taxon>
        <taxon>Teleostei</taxon>
        <taxon>Neoteleostei</taxon>
        <taxon>Acanthomorphata</taxon>
        <taxon>Ovalentaria</taxon>
        <taxon>Atherinomorphae</taxon>
        <taxon>Cyprinodontiformes</taxon>
        <taxon>Poeciliidae</taxon>
        <taxon>Poeciliinae</taxon>
        <taxon>Poecilia</taxon>
    </lineage>
</organism>
<reference evidence="9" key="1">
    <citation type="submission" date="2025-08" db="UniProtKB">
        <authorList>
            <consortium name="Ensembl"/>
        </authorList>
    </citation>
    <scope>IDENTIFICATION</scope>
</reference>
<proteinExistence type="predicted"/>
<dbReference type="Gene3D" id="1.10.533.10">
    <property type="entry name" value="Death Domain, Fas"/>
    <property type="match status" value="1"/>
</dbReference>
<keyword evidence="4" id="KW-0391">Immunity</keyword>
<dbReference type="Pfam" id="PF00619">
    <property type="entry name" value="CARD"/>
    <property type="match status" value="1"/>
</dbReference>
<keyword evidence="10" id="KW-1185">Reference proteome</keyword>
<dbReference type="Ensembl" id="ENSPMET00000033837.1">
    <property type="protein sequence ID" value="ENSPMEP00000017547.1"/>
    <property type="gene ID" value="ENSPMEG00000020379.1"/>
</dbReference>
<dbReference type="SUPFAM" id="SSF47986">
    <property type="entry name" value="DEATH domain"/>
    <property type="match status" value="1"/>
</dbReference>
<reference evidence="9" key="2">
    <citation type="submission" date="2025-09" db="UniProtKB">
        <authorList>
            <consortium name="Ensembl"/>
        </authorList>
    </citation>
    <scope>IDENTIFICATION</scope>
</reference>
<evidence type="ECO:0000313" key="9">
    <source>
        <dbReference type="Ensembl" id="ENSPMEP00000017547.1"/>
    </source>
</evidence>
<feature type="region of interest" description="Disordered" evidence="6">
    <location>
        <begin position="1"/>
        <end position="71"/>
    </location>
</feature>
<name>A0A3B3XR76_9TELE</name>
<keyword evidence="3" id="KW-0399">Innate immunity</keyword>
<dbReference type="Pfam" id="PF23679">
    <property type="entry name" value="UPA-FIIND"/>
    <property type="match status" value="1"/>
</dbReference>
<dbReference type="PROSITE" id="PS50209">
    <property type="entry name" value="CARD"/>
    <property type="match status" value="1"/>
</dbReference>
<dbReference type="InterPro" id="IPR025307">
    <property type="entry name" value="FIIND_dom"/>
</dbReference>
<dbReference type="InterPro" id="IPR001315">
    <property type="entry name" value="CARD"/>
</dbReference>
<evidence type="ECO:0000256" key="5">
    <source>
        <dbReference type="ARBA" id="ARBA00023198"/>
    </source>
</evidence>
<dbReference type="Pfam" id="PF13553">
    <property type="entry name" value="FIIND"/>
    <property type="match status" value="1"/>
</dbReference>
<dbReference type="PANTHER" id="PTHR46985">
    <property type="entry name" value="NACHT, LRR AND PYD DOMAINS-CONTAINING PROTEIN 1"/>
    <property type="match status" value="1"/>
</dbReference>
<evidence type="ECO:0008006" key="11">
    <source>
        <dbReference type="Google" id="ProtNLM"/>
    </source>
</evidence>
<evidence type="ECO:0000256" key="2">
    <source>
        <dbReference type="ARBA" id="ARBA00022490"/>
    </source>
</evidence>
<evidence type="ECO:0000313" key="10">
    <source>
        <dbReference type="Proteomes" id="UP000261480"/>
    </source>
</evidence>
<dbReference type="PANTHER" id="PTHR46985:SF2">
    <property type="entry name" value="APOPTOSIS-ASSOCIATED SPECK-LIKE PROTEIN CONTAINING A CARD"/>
    <property type="match status" value="1"/>
</dbReference>
<evidence type="ECO:0000259" key="8">
    <source>
        <dbReference type="PROSITE" id="PS51830"/>
    </source>
</evidence>